<reference evidence="2" key="1">
    <citation type="submission" date="2022-11" db="UniProtKB">
        <authorList>
            <consortium name="WormBaseParasite"/>
        </authorList>
    </citation>
    <scope>IDENTIFICATION</scope>
</reference>
<organism evidence="1 2">
    <name type="scientific">Romanomermis culicivorax</name>
    <name type="common">Nematode worm</name>
    <dbReference type="NCBI Taxonomy" id="13658"/>
    <lineage>
        <taxon>Eukaryota</taxon>
        <taxon>Metazoa</taxon>
        <taxon>Ecdysozoa</taxon>
        <taxon>Nematoda</taxon>
        <taxon>Enoplea</taxon>
        <taxon>Dorylaimia</taxon>
        <taxon>Mermithida</taxon>
        <taxon>Mermithoidea</taxon>
        <taxon>Mermithidae</taxon>
        <taxon>Romanomermis</taxon>
    </lineage>
</organism>
<accession>A0A915HTB1</accession>
<keyword evidence="1" id="KW-1185">Reference proteome</keyword>
<evidence type="ECO:0000313" key="1">
    <source>
        <dbReference type="Proteomes" id="UP000887565"/>
    </source>
</evidence>
<dbReference type="WBParaSite" id="nRc.2.0.1.t05153-RA">
    <property type="protein sequence ID" value="nRc.2.0.1.t05153-RA"/>
    <property type="gene ID" value="nRc.2.0.1.g05153"/>
</dbReference>
<proteinExistence type="predicted"/>
<evidence type="ECO:0000313" key="2">
    <source>
        <dbReference type="WBParaSite" id="nRc.2.0.1.t05153-RA"/>
    </source>
</evidence>
<sequence>MANALIAQQAATACALSKVGHPVRSVPGHGRRLGTQWIDFPREESSSSCNMFARNLLKLKDEMD</sequence>
<name>A0A915HTB1_ROMCU</name>
<dbReference type="AlphaFoldDB" id="A0A915HTB1"/>
<dbReference type="Proteomes" id="UP000887565">
    <property type="component" value="Unplaced"/>
</dbReference>
<protein>
    <submittedName>
        <fullName evidence="2">Uncharacterized protein</fullName>
    </submittedName>
</protein>